<sequence>MAIISCASQPQQESKMAWPREIISSDTGANSVSSLSHITILPLGTSCLFERDDTKNISAHLTYRAGGLARQTCCLIHSSPFSSSLFFTLSCHGVGQASHRLTPHASPYASRLTRRHFPPLSTSHYRLVAL</sequence>
<gene>
    <name evidence="1" type="ORF">BN1723_009484</name>
</gene>
<evidence type="ECO:0000313" key="2">
    <source>
        <dbReference type="Proteomes" id="UP000045706"/>
    </source>
</evidence>
<name>A0A0G4KPK0_VERLO</name>
<accession>A0A0G4KPK0</accession>
<reference evidence="2" key="1">
    <citation type="submission" date="2015-05" db="EMBL/GenBank/DDBJ databases">
        <authorList>
            <person name="Fogelqvist Johan"/>
        </authorList>
    </citation>
    <scope>NUCLEOTIDE SEQUENCE [LARGE SCALE GENOMIC DNA]</scope>
</reference>
<dbReference type="AlphaFoldDB" id="A0A0G4KPK0"/>
<dbReference type="Proteomes" id="UP000045706">
    <property type="component" value="Unassembled WGS sequence"/>
</dbReference>
<protein>
    <submittedName>
        <fullName evidence="1">Uncharacterized protein</fullName>
    </submittedName>
</protein>
<evidence type="ECO:0000313" key="1">
    <source>
        <dbReference type="EMBL" id="CRK11732.1"/>
    </source>
</evidence>
<dbReference type="EMBL" id="CVQI01002447">
    <property type="protein sequence ID" value="CRK11732.1"/>
    <property type="molecule type" value="Genomic_DNA"/>
</dbReference>
<organism evidence="1 2">
    <name type="scientific">Verticillium longisporum</name>
    <name type="common">Verticillium dahliae var. longisporum</name>
    <dbReference type="NCBI Taxonomy" id="100787"/>
    <lineage>
        <taxon>Eukaryota</taxon>
        <taxon>Fungi</taxon>
        <taxon>Dikarya</taxon>
        <taxon>Ascomycota</taxon>
        <taxon>Pezizomycotina</taxon>
        <taxon>Sordariomycetes</taxon>
        <taxon>Hypocreomycetidae</taxon>
        <taxon>Glomerellales</taxon>
        <taxon>Plectosphaerellaceae</taxon>
        <taxon>Verticillium</taxon>
    </lineage>
</organism>
<proteinExistence type="predicted"/>